<keyword evidence="2" id="KW-0805">Transcription regulation</keyword>
<name>A0A059ALZ8_EUCGR</name>
<evidence type="ECO:0000256" key="3">
    <source>
        <dbReference type="ARBA" id="ARBA00023125"/>
    </source>
</evidence>
<keyword evidence="5" id="KW-0539">Nucleus</keyword>
<dbReference type="InterPro" id="IPR015300">
    <property type="entry name" value="DNA-bd_pseudobarrel_sf"/>
</dbReference>
<accession>A0A059ALZ8</accession>
<dbReference type="Pfam" id="PF03754">
    <property type="entry name" value="At2g31720-like"/>
    <property type="match status" value="1"/>
</dbReference>
<dbReference type="InterPro" id="IPR005508">
    <property type="entry name" value="At2g31720-like"/>
</dbReference>
<evidence type="ECO:0008006" key="7">
    <source>
        <dbReference type="Google" id="ProtNLM"/>
    </source>
</evidence>
<sequence length="271" mass="31260">MKLDFSSLSLLADVASLISEGKLSLGPSILDRDGEKKVTLVTTTTLGPIGVGWIFGRRDPREREGRHSTPRRQVLTHLSLSKTTSKNLRELSLRTTRRGRVHLVPPKPKNGEEFPRNPRKLPRWYMDKIQEMQGRDMTLVVEKTLTATDMSRGQSRLSTPNKQIRQSFLHEEEIRILDRKEGIKVSLIEPCLEVSHGLQLKRWNYKSRNFSYVLTERWNGVAHPYARNELMKDVVIQLWSFRVDGSLWFCLKKVEDHQGNGYNGYDLPPIS</sequence>
<evidence type="ECO:0000313" key="6">
    <source>
        <dbReference type="EMBL" id="KCW54868.1"/>
    </source>
</evidence>
<evidence type="ECO:0000256" key="4">
    <source>
        <dbReference type="ARBA" id="ARBA00023163"/>
    </source>
</evidence>
<evidence type="ECO:0000256" key="2">
    <source>
        <dbReference type="ARBA" id="ARBA00023015"/>
    </source>
</evidence>
<dbReference type="EMBL" id="KK198761">
    <property type="protein sequence ID" value="KCW54868.1"/>
    <property type="molecule type" value="Genomic_DNA"/>
</dbReference>
<dbReference type="Gene3D" id="2.40.330.10">
    <property type="entry name" value="DNA-binding pseudobarrel domain"/>
    <property type="match status" value="1"/>
</dbReference>
<reference evidence="6" key="1">
    <citation type="submission" date="2013-07" db="EMBL/GenBank/DDBJ databases">
        <title>The genome of Eucalyptus grandis.</title>
        <authorList>
            <person name="Schmutz J."/>
            <person name="Hayes R."/>
            <person name="Myburg A."/>
            <person name="Tuskan G."/>
            <person name="Grattapaglia D."/>
            <person name="Rokhsar D.S."/>
        </authorList>
    </citation>
    <scope>NUCLEOTIDE SEQUENCE</scope>
    <source>
        <tissue evidence="6">Leaf extractions</tissue>
    </source>
</reference>
<organism evidence="6">
    <name type="scientific">Eucalyptus grandis</name>
    <name type="common">Flooded gum</name>
    <dbReference type="NCBI Taxonomy" id="71139"/>
    <lineage>
        <taxon>Eukaryota</taxon>
        <taxon>Viridiplantae</taxon>
        <taxon>Streptophyta</taxon>
        <taxon>Embryophyta</taxon>
        <taxon>Tracheophyta</taxon>
        <taxon>Spermatophyta</taxon>
        <taxon>Magnoliopsida</taxon>
        <taxon>eudicotyledons</taxon>
        <taxon>Gunneridae</taxon>
        <taxon>Pentapetalae</taxon>
        <taxon>rosids</taxon>
        <taxon>malvids</taxon>
        <taxon>Myrtales</taxon>
        <taxon>Myrtaceae</taxon>
        <taxon>Myrtoideae</taxon>
        <taxon>Eucalypteae</taxon>
        <taxon>Eucalyptus</taxon>
    </lineage>
</organism>
<evidence type="ECO:0000256" key="1">
    <source>
        <dbReference type="ARBA" id="ARBA00004123"/>
    </source>
</evidence>
<dbReference type="InParanoid" id="A0A059ALZ8"/>
<keyword evidence="3" id="KW-0238">DNA-binding</keyword>
<comment type="subcellular location">
    <subcellularLocation>
        <location evidence="1">Nucleus</location>
    </subcellularLocation>
</comment>
<dbReference type="PANTHER" id="PTHR31541">
    <property type="entry name" value="B3 DOMAIN PLANT PROTEIN-RELATED"/>
    <property type="match status" value="1"/>
</dbReference>
<dbReference type="Gramene" id="KCW54868">
    <property type="protein sequence ID" value="KCW54868"/>
    <property type="gene ID" value="EUGRSUZ_I00818"/>
</dbReference>
<dbReference type="AlphaFoldDB" id="A0A059ALZ8"/>
<evidence type="ECO:0000256" key="5">
    <source>
        <dbReference type="ARBA" id="ARBA00023242"/>
    </source>
</evidence>
<gene>
    <name evidence="6" type="ORF">EUGRSUZ_I00818</name>
</gene>
<protein>
    <recommendedName>
        <fullName evidence="7">TF-B3 domain-containing protein</fullName>
    </recommendedName>
</protein>
<dbReference type="PANTHER" id="PTHR31541:SF25">
    <property type="entry name" value="GAMMA-GLIADIN B"/>
    <property type="match status" value="1"/>
</dbReference>
<dbReference type="GO" id="GO:0003677">
    <property type="term" value="F:DNA binding"/>
    <property type="evidence" value="ECO:0007669"/>
    <property type="project" value="UniProtKB-KW"/>
</dbReference>
<proteinExistence type="predicted"/>
<keyword evidence="4" id="KW-0804">Transcription</keyword>
<dbReference type="GO" id="GO:0005634">
    <property type="term" value="C:nucleus"/>
    <property type="evidence" value="ECO:0007669"/>
    <property type="project" value="UniProtKB-SubCell"/>
</dbReference>